<evidence type="ECO:0000313" key="3">
    <source>
        <dbReference type="Proteomes" id="UP000193648"/>
    </source>
</evidence>
<dbReference type="Proteomes" id="UP000193648">
    <property type="component" value="Unassembled WGS sequence"/>
</dbReference>
<feature type="chain" id="PRO_5013231657" evidence="1">
    <location>
        <begin position="24"/>
        <end position="124"/>
    </location>
</feature>
<feature type="signal peptide" evidence="1">
    <location>
        <begin position="1"/>
        <end position="23"/>
    </location>
</feature>
<dbReference type="AlphaFoldDB" id="A0A1Y2GK25"/>
<dbReference type="InParanoid" id="A0A1Y2GK25"/>
<reference evidence="2 3" key="1">
    <citation type="submission" date="2016-07" db="EMBL/GenBank/DDBJ databases">
        <title>Pervasive Adenine N6-methylation of Active Genes in Fungi.</title>
        <authorList>
            <consortium name="DOE Joint Genome Institute"/>
            <person name="Mondo S.J."/>
            <person name="Dannebaum R.O."/>
            <person name="Kuo R.C."/>
            <person name="Labutti K."/>
            <person name="Haridas S."/>
            <person name="Kuo A."/>
            <person name="Salamov A."/>
            <person name="Ahrendt S.R."/>
            <person name="Lipzen A."/>
            <person name="Sullivan W."/>
            <person name="Andreopoulos W.B."/>
            <person name="Clum A."/>
            <person name="Lindquist E."/>
            <person name="Daum C."/>
            <person name="Ramamoorthy G.K."/>
            <person name="Gryganskyi A."/>
            <person name="Culley D."/>
            <person name="Magnuson J.K."/>
            <person name="James T.Y."/>
            <person name="O'Malley M.A."/>
            <person name="Stajich J.E."/>
            <person name="Spatafora J.W."/>
            <person name="Visel A."/>
            <person name="Grigoriev I.V."/>
        </authorList>
    </citation>
    <scope>NUCLEOTIDE SEQUENCE [LARGE SCALE GENOMIC DNA]</scope>
    <source>
        <strain evidence="2 3">NRRL 3116</strain>
    </source>
</reference>
<gene>
    <name evidence="2" type="ORF">BCR41DRAFT_371693</name>
</gene>
<dbReference type="GeneID" id="33568469"/>
<organism evidence="2 3">
    <name type="scientific">Lobosporangium transversale</name>
    <dbReference type="NCBI Taxonomy" id="64571"/>
    <lineage>
        <taxon>Eukaryota</taxon>
        <taxon>Fungi</taxon>
        <taxon>Fungi incertae sedis</taxon>
        <taxon>Mucoromycota</taxon>
        <taxon>Mortierellomycotina</taxon>
        <taxon>Mortierellomycetes</taxon>
        <taxon>Mortierellales</taxon>
        <taxon>Mortierellaceae</taxon>
        <taxon>Lobosporangium</taxon>
    </lineage>
</organism>
<keyword evidence="1" id="KW-0732">Signal</keyword>
<accession>A0A1Y2GK25</accession>
<protein>
    <submittedName>
        <fullName evidence="2">Uncharacterized protein</fullName>
    </submittedName>
</protein>
<comment type="caution">
    <text evidence="2">The sequence shown here is derived from an EMBL/GenBank/DDBJ whole genome shotgun (WGS) entry which is preliminary data.</text>
</comment>
<keyword evidence="3" id="KW-1185">Reference proteome</keyword>
<dbReference type="RefSeq" id="XP_021880346.1">
    <property type="nucleotide sequence ID" value="XM_022026626.1"/>
</dbReference>
<dbReference type="EMBL" id="MCFF01000024">
    <property type="protein sequence ID" value="ORZ12997.1"/>
    <property type="molecule type" value="Genomic_DNA"/>
</dbReference>
<evidence type="ECO:0000313" key="2">
    <source>
        <dbReference type="EMBL" id="ORZ12997.1"/>
    </source>
</evidence>
<proteinExistence type="predicted"/>
<sequence>MRVRHMWHVSFLVNLMTAPNTTGLDLVPLFFICYMISLNRNPLAHVHVLCEIGLAPAWPATQEYMIQLCEDSFANKVTRNKRSFQLATEMSIGNDAWMVSWMIEHECALRDELHKNICDLLESI</sequence>
<evidence type="ECO:0000256" key="1">
    <source>
        <dbReference type="SAM" id="SignalP"/>
    </source>
</evidence>
<name>A0A1Y2GK25_9FUNG</name>